<dbReference type="PROSITE" id="PS51257">
    <property type="entry name" value="PROKAR_LIPOPROTEIN"/>
    <property type="match status" value="1"/>
</dbReference>
<dbReference type="PANTHER" id="PTHR21666">
    <property type="entry name" value="PEPTIDASE-RELATED"/>
    <property type="match status" value="1"/>
</dbReference>
<feature type="compositionally biased region" description="Pro residues" evidence="1">
    <location>
        <begin position="247"/>
        <end position="259"/>
    </location>
</feature>
<dbReference type="InterPro" id="IPR011055">
    <property type="entry name" value="Dup_hybrid_motif"/>
</dbReference>
<evidence type="ECO:0000259" key="2">
    <source>
        <dbReference type="PROSITE" id="PS51782"/>
    </source>
</evidence>
<feature type="compositionally biased region" description="Low complexity" evidence="1">
    <location>
        <begin position="230"/>
        <end position="241"/>
    </location>
</feature>
<dbReference type="CDD" id="cd00118">
    <property type="entry name" value="LysM"/>
    <property type="match status" value="2"/>
</dbReference>
<accession>A0ABW4S3N1</accession>
<dbReference type="Proteomes" id="UP001597353">
    <property type="component" value="Unassembled WGS sequence"/>
</dbReference>
<sequence length="399" mass="40933">MQSTANRRLMNGIFAGSAILLLAACGGNTISGPRDWDLRAPGGGINTADAATQATLARPQPDANGVITYPNYQVAIARPGDTVATVANRIGLPPAELAQHNGLDADLVLRQNEVLVLPRQVASGGMGGEAMPGSGIATEAIDITTLAGSAIDRATPTAQPAAASAAPAQASGPEPVRHQVRRGETAYGIARTYNVTPRALADWNGLGPDMAVREGQFLLIPVADDTRRQAAVAAPAPTSAPGQGSPTPVPPSASAPLPDPAATTPPAAPASPNMGEQRTAASGSARFAMPVQGQIIRPFEPRRNDGVDIGAAAGTTVQAADDGTVAAITRDTDQVPILVIRHSGNLMTVYANVDNIAVERGETVRRGQAIASVRAGSPSFVHFEVRDGFDAVDPMPYLQ</sequence>
<dbReference type="PANTHER" id="PTHR21666:SF270">
    <property type="entry name" value="MUREIN HYDROLASE ACTIVATOR ENVC"/>
    <property type="match status" value="1"/>
</dbReference>
<dbReference type="SMART" id="SM00257">
    <property type="entry name" value="LysM"/>
    <property type="match status" value="2"/>
</dbReference>
<dbReference type="InterPro" id="IPR016047">
    <property type="entry name" value="M23ase_b-sheet_dom"/>
</dbReference>
<dbReference type="InterPro" id="IPR018392">
    <property type="entry name" value="LysM"/>
</dbReference>
<dbReference type="Pfam" id="PF01476">
    <property type="entry name" value="LysM"/>
    <property type="match status" value="2"/>
</dbReference>
<organism evidence="3 4">
    <name type="scientific">Halodurantibacterium flavum</name>
    <dbReference type="NCBI Taxonomy" id="1382802"/>
    <lineage>
        <taxon>Bacteria</taxon>
        <taxon>Pseudomonadati</taxon>
        <taxon>Pseudomonadota</taxon>
        <taxon>Alphaproteobacteria</taxon>
        <taxon>Rhodobacterales</taxon>
        <taxon>Paracoccaceae</taxon>
        <taxon>Halodurantibacterium</taxon>
    </lineage>
</organism>
<feature type="region of interest" description="Disordered" evidence="1">
    <location>
        <begin position="156"/>
        <end position="179"/>
    </location>
</feature>
<dbReference type="EMBL" id="JBHUGH010000005">
    <property type="protein sequence ID" value="MFD1912224.1"/>
    <property type="molecule type" value="Genomic_DNA"/>
</dbReference>
<dbReference type="Pfam" id="PF01551">
    <property type="entry name" value="Peptidase_M23"/>
    <property type="match status" value="1"/>
</dbReference>
<name>A0ABW4S3N1_9RHOB</name>
<dbReference type="PROSITE" id="PS51782">
    <property type="entry name" value="LYSM"/>
    <property type="match status" value="1"/>
</dbReference>
<evidence type="ECO:0000313" key="3">
    <source>
        <dbReference type="EMBL" id="MFD1912224.1"/>
    </source>
</evidence>
<dbReference type="Gene3D" id="2.70.70.10">
    <property type="entry name" value="Glucose Permease (Domain IIA)"/>
    <property type="match status" value="1"/>
</dbReference>
<dbReference type="SUPFAM" id="SSF54106">
    <property type="entry name" value="LysM domain"/>
    <property type="match status" value="1"/>
</dbReference>
<feature type="domain" description="LysM" evidence="2">
    <location>
        <begin position="176"/>
        <end position="220"/>
    </location>
</feature>
<reference evidence="4" key="1">
    <citation type="journal article" date="2019" name="Int. J. Syst. Evol. Microbiol.">
        <title>The Global Catalogue of Microorganisms (GCM) 10K type strain sequencing project: providing services to taxonomists for standard genome sequencing and annotation.</title>
        <authorList>
            <consortium name="The Broad Institute Genomics Platform"/>
            <consortium name="The Broad Institute Genome Sequencing Center for Infectious Disease"/>
            <person name="Wu L."/>
            <person name="Ma J."/>
        </authorList>
    </citation>
    <scope>NUCLEOTIDE SEQUENCE [LARGE SCALE GENOMIC DNA]</scope>
    <source>
        <strain evidence="4">CGMCC 4.7242</strain>
    </source>
</reference>
<keyword evidence="4" id="KW-1185">Reference proteome</keyword>
<comment type="caution">
    <text evidence="3">The sequence shown here is derived from an EMBL/GenBank/DDBJ whole genome shotgun (WGS) entry which is preliminary data.</text>
</comment>
<gene>
    <name evidence="3" type="ORF">ACFSGJ_08350</name>
</gene>
<evidence type="ECO:0000256" key="1">
    <source>
        <dbReference type="SAM" id="MobiDB-lite"/>
    </source>
</evidence>
<dbReference type="InterPro" id="IPR036779">
    <property type="entry name" value="LysM_dom_sf"/>
</dbReference>
<feature type="region of interest" description="Disordered" evidence="1">
    <location>
        <begin position="229"/>
        <end position="287"/>
    </location>
</feature>
<dbReference type="Gene3D" id="3.10.350.10">
    <property type="entry name" value="LysM domain"/>
    <property type="match status" value="1"/>
</dbReference>
<dbReference type="SUPFAM" id="SSF51261">
    <property type="entry name" value="Duplicated hybrid motif"/>
    <property type="match status" value="1"/>
</dbReference>
<evidence type="ECO:0000313" key="4">
    <source>
        <dbReference type="Proteomes" id="UP001597353"/>
    </source>
</evidence>
<dbReference type="RefSeq" id="WP_390260675.1">
    <property type="nucleotide sequence ID" value="NZ_JBHUGH010000005.1"/>
</dbReference>
<dbReference type="CDD" id="cd12797">
    <property type="entry name" value="M23_peptidase"/>
    <property type="match status" value="1"/>
</dbReference>
<protein>
    <submittedName>
        <fullName evidence="3">Peptidoglycan DD-metalloendopeptidase family protein</fullName>
    </submittedName>
</protein>
<proteinExistence type="predicted"/>
<dbReference type="InterPro" id="IPR050570">
    <property type="entry name" value="Cell_wall_metabolism_enzyme"/>
</dbReference>
<feature type="compositionally biased region" description="Low complexity" evidence="1">
    <location>
        <begin position="156"/>
        <end position="171"/>
    </location>
</feature>